<sequence length="155" mass="16213">MRKFRIASLAAPLALIACAQAAAASTIEVMKNPNCGCCGVWVERMREAGFIVNVQEMADTSEVASAAGIPANLRSCHTAKVEGYAIEGHVPAEDIRTLIALKPDAVGLAVPGMPLGSPGMEVPGRAETYQVVLVAKDGNHRVFATHKGTADAHVH</sequence>
<evidence type="ECO:0000256" key="1">
    <source>
        <dbReference type="SAM" id="SignalP"/>
    </source>
</evidence>
<evidence type="ECO:0000313" key="2">
    <source>
        <dbReference type="EMBL" id="MBX7457498.1"/>
    </source>
</evidence>
<protein>
    <submittedName>
        <fullName evidence="2">DUF411 domain-containing protein</fullName>
    </submittedName>
</protein>
<dbReference type="InterPro" id="IPR007332">
    <property type="entry name" value="DUF411"/>
</dbReference>
<feature type="signal peptide" evidence="1">
    <location>
        <begin position="1"/>
        <end position="23"/>
    </location>
</feature>
<dbReference type="Proteomes" id="UP000783253">
    <property type="component" value="Unassembled WGS sequence"/>
</dbReference>
<gene>
    <name evidence="2" type="ORF">K3152_04490</name>
</gene>
<proteinExistence type="predicted"/>
<comment type="caution">
    <text evidence="2">The sequence shown here is derived from an EMBL/GenBank/DDBJ whole genome shotgun (WGS) entry which is preliminary data.</text>
</comment>
<name>A0ABS7IW30_9SPHN</name>
<reference evidence="2 3" key="1">
    <citation type="submission" date="2021-08" db="EMBL/GenBank/DDBJ databases">
        <title>Comparative Genomics Analysis of the Genus Qipengyuania Reveals Extensive Genetic Diversity and Metabolic Versatility, Including the Description of Fifteen Novel Species.</title>
        <authorList>
            <person name="Liu Y."/>
        </authorList>
    </citation>
    <scope>NUCLEOTIDE SEQUENCE [LARGE SCALE GENOMIC DNA]</scope>
    <source>
        <strain evidence="2 3">1NDH17</strain>
    </source>
</reference>
<dbReference type="EMBL" id="JAIGNK010000001">
    <property type="protein sequence ID" value="MBX7457498.1"/>
    <property type="molecule type" value="Genomic_DNA"/>
</dbReference>
<dbReference type="PROSITE" id="PS51257">
    <property type="entry name" value="PROKAR_LIPOPROTEIN"/>
    <property type="match status" value="1"/>
</dbReference>
<keyword evidence="3" id="KW-1185">Reference proteome</keyword>
<keyword evidence="1" id="KW-0732">Signal</keyword>
<feature type="chain" id="PRO_5047409390" evidence="1">
    <location>
        <begin position="24"/>
        <end position="155"/>
    </location>
</feature>
<evidence type="ECO:0000313" key="3">
    <source>
        <dbReference type="Proteomes" id="UP000783253"/>
    </source>
</evidence>
<accession>A0ABS7IW30</accession>
<organism evidence="2 3">
    <name type="scientific">Qipengyuania polymorpha</name>
    <dbReference type="NCBI Taxonomy" id="2867234"/>
    <lineage>
        <taxon>Bacteria</taxon>
        <taxon>Pseudomonadati</taxon>
        <taxon>Pseudomonadota</taxon>
        <taxon>Alphaproteobacteria</taxon>
        <taxon>Sphingomonadales</taxon>
        <taxon>Erythrobacteraceae</taxon>
        <taxon>Qipengyuania</taxon>
    </lineage>
</organism>
<dbReference type="Pfam" id="PF04214">
    <property type="entry name" value="DUF411"/>
    <property type="match status" value="1"/>
</dbReference>